<protein>
    <submittedName>
        <fullName evidence="1">Uncharacterized protein</fullName>
    </submittedName>
</protein>
<keyword evidence="2" id="KW-1185">Reference proteome</keyword>
<feature type="non-terminal residue" evidence="1">
    <location>
        <position position="1"/>
    </location>
</feature>
<proteinExistence type="predicted"/>
<comment type="caution">
    <text evidence="1">The sequence shown here is derived from an EMBL/GenBank/DDBJ whole genome shotgun (WGS) entry which is preliminary data.</text>
</comment>
<dbReference type="EMBL" id="JAHRHJ020000002">
    <property type="protein sequence ID" value="KAH9325883.1"/>
    <property type="molecule type" value="Genomic_DNA"/>
</dbReference>
<dbReference type="AlphaFoldDB" id="A0AA38GPR9"/>
<evidence type="ECO:0000313" key="1">
    <source>
        <dbReference type="EMBL" id="KAH9325883.1"/>
    </source>
</evidence>
<reference evidence="1 2" key="1">
    <citation type="journal article" date="2021" name="Nat. Plants">
        <title>The Taxus genome provides insights into paclitaxel biosynthesis.</title>
        <authorList>
            <person name="Xiong X."/>
            <person name="Gou J."/>
            <person name="Liao Q."/>
            <person name="Li Y."/>
            <person name="Zhou Q."/>
            <person name="Bi G."/>
            <person name="Li C."/>
            <person name="Du R."/>
            <person name="Wang X."/>
            <person name="Sun T."/>
            <person name="Guo L."/>
            <person name="Liang H."/>
            <person name="Lu P."/>
            <person name="Wu Y."/>
            <person name="Zhang Z."/>
            <person name="Ro D.K."/>
            <person name="Shang Y."/>
            <person name="Huang S."/>
            <person name="Yan J."/>
        </authorList>
    </citation>
    <scope>NUCLEOTIDE SEQUENCE [LARGE SCALE GENOMIC DNA]</scope>
    <source>
        <strain evidence="1">Ta-2019</strain>
    </source>
</reference>
<evidence type="ECO:0000313" key="2">
    <source>
        <dbReference type="Proteomes" id="UP000824469"/>
    </source>
</evidence>
<organism evidence="1 2">
    <name type="scientific">Taxus chinensis</name>
    <name type="common">Chinese yew</name>
    <name type="synonym">Taxus wallichiana var. chinensis</name>
    <dbReference type="NCBI Taxonomy" id="29808"/>
    <lineage>
        <taxon>Eukaryota</taxon>
        <taxon>Viridiplantae</taxon>
        <taxon>Streptophyta</taxon>
        <taxon>Embryophyta</taxon>
        <taxon>Tracheophyta</taxon>
        <taxon>Spermatophyta</taxon>
        <taxon>Pinopsida</taxon>
        <taxon>Pinidae</taxon>
        <taxon>Conifers II</taxon>
        <taxon>Cupressales</taxon>
        <taxon>Taxaceae</taxon>
        <taxon>Taxus</taxon>
    </lineage>
</organism>
<dbReference type="Proteomes" id="UP000824469">
    <property type="component" value="Unassembled WGS sequence"/>
</dbReference>
<sequence>GMGIRWKITGNYIHLAIRVMASQRWNGGLLQKQKKFLLHHQLTSQPRTR</sequence>
<gene>
    <name evidence="1" type="ORF">KI387_006061</name>
</gene>
<accession>A0AA38GPR9</accession>
<name>A0AA38GPR9_TAXCH</name>